<sequence length="161" mass="19266">MKIEKITNIFFIIIILLIIWKVYNYYNPNYQKNFRQNISELQDKRTELNKIVETATLEISRQNIPNKSMDLDDMSEPLREKMEELGFSSFRFEIINNCNKKYRFYFKVCKGWNLDNLNYIEIIFSPCDSETKEGFHSFDGNHIDVFGAGEEWKILSDTDFI</sequence>
<dbReference type="Proteomes" id="UP001278738">
    <property type="component" value="Unassembled WGS sequence"/>
</dbReference>
<name>A0AAJ2SJR6_9FLAO</name>
<proteinExistence type="predicted"/>
<evidence type="ECO:0000313" key="5">
    <source>
        <dbReference type="Proteomes" id="UP001270053"/>
    </source>
</evidence>
<keyword evidence="2" id="KW-1133">Transmembrane helix</keyword>
<keyword evidence="1" id="KW-0175">Coiled coil</keyword>
<dbReference type="Proteomes" id="UP001270053">
    <property type="component" value="Unassembled WGS sequence"/>
</dbReference>
<evidence type="ECO:0000313" key="6">
    <source>
        <dbReference type="Proteomes" id="UP001278738"/>
    </source>
</evidence>
<keyword evidence="2" id="KW-0472">Membrane</keyword>
<protein>
    <submittedName>
        <fullName evidence="4">Uncharacterized protein</fullName>
    </submittedName>
</protein>
<evidence type="ECO:0000256" key="1">
    <source>
        <dbReference type="SAM" id="Coils"/>
    </source>
</evidence>
<accession>A0AAJ2SJR6</accession>
<feature type="coiled-coil region" evidence="1">
    <location>
        <begin position="31"/>
        <end position="58"/>
    </location>
</feature>
<feature type="transmembrane region" description="Helical" evidence="2">
    <location>
        <begin position="6"/>
        <end position="26"/>
    </location>
</feature>
<keyword evidence="2" id="KW-0812">Transmembrane</keyword>
<keyword evidence="6" id="KW-1185">Reference proteome</keyword>
<evidence type="ECO:0000256" key="2">
    <source>
        <dbReference type="SAM" id="Phobius"/>
    </source>
</evidence>
<reference evidence="4 6" key="1">
    <citation type="submission" date="2023-11" db="EMBL/GenBank/DDBJ databases">
        <title>Unpublished Manusciprt.</title>
        <authorList>
            <person name="Saticioglu I.B."/>
            <person name="Ay H."/>
            <person name="Ajmi N."/>
            <person name="Altun S."/>
            <person name="Duman M."/>
        </authorList>
    </citation>
    <scope>NUCLEOTIDE SEQUENCE</scope>
    <source>
        <strain evidence="3 6">Fl-33</strain>
        <strain evidence="4">Fl-77</strain>
    </source>
</reference>
<evidence type="ECO:0000313" key="4">
    <source>
        <dbReference type="EMBL" id="MDX6187464.1"/>
    </source>
</evidence>
<evidence type="ECO:0000313" key="3">
    <source>
        <dbReference type="EMBL" id="MDX6183970.1"/>
    </source>
</evidence>
<dbReference type="EMBL" id="JAWXVH010000013">
    <property type="protein sequence ID" value="MDX6187464.1"/>
    <property type="molecule type" value="Genomic_DNA"/>
</dbReference>
<gene>
    <name evidence="3" type="ORF">SGQ18_17565</name>
    <name evidence="4" type="ORF">SGQ44_17025</name>
</gene>
<dbReference type="EMBL" id="JAWXVG010000012">
    <property type="protein sequence ID" value="MDX6183970.1"/>
    <property type="molecule type" value="Genomic_DNA"/>
</dbReference>
<comment type="caution">
    <text evidence="4">The sequence shown here is derived from an EMBL/GenBank/DDBJ whole genome shotgun (WGS) entry which is preliminary data.</text>
</comment>
<dbReference type="AlphaFoldDB" id="A0AAJ2SJR6"/>
<organism evidence="4 5">
    <name type="scientific">Flavobacterium flavipigmentatum</name>
    <dbReference type="NCBI Taxonomy" id="2893884"/>
    <lineage>
        <taxon>Bacteria</taxon>
        <taxon>Pseudomonadati</taxon>
        <taxon>Bacteroidota</taxon>
        <taxon>Flavobacteriia</taxon>
        <taxon>Flavobacteriales</taxon>
        <taxon>Flavobacteriaceae</taxon>
        <taxon>Flavobacterium</taxon>
    </lineage>
</organism>
<dbReference type="RefSeq" id="WP_229973871.1">
    <property type="nucleotide sequence ID" value="NZ_CP087133.1"/>
</dbReference>